<sequence length="69" mass="7765">MFSDSSALTPHPEWAGTVCEAARLFAGISPPVDLRHDDTERKDWTDRMILTMLRTRSIAPADVSYSRSQ</sequence>
<organism evidence="1 2">
    <name type="scientific">Mesorhizobium prunaredense</name>
    <dbReference type="NCBI Taxonomy" id="1631249"/>
    <lineage>
        <taxon>Bacteria</taxon>
        <taxon>Pseudomonadati</taxon>
        <taxon>Pseudomonadota</taxon>
        <taxon>Alphaproteobacteria</taxon>
        <taxon>Hyphomicrobiales</taxon>
        <taxon>Phyllobacteriaceae</taxon>
        <taxon>Mesorhizobium</taxon>
    </lineage>
</organism>
<dbReference type="STRING" id="1631249.BQ8794_200045"/>
<evidence type="ECO:0000313" key="1">
    <source>
        <dbReference type="EMBL" id="SIT55042.1"/>
    </source>
</evidence>
<dbReference type="AlphaFoldDB" id="A0A1R3V576"/>
<dbReference type="Proteomes" id="UP000188388">
    <property type="component" value="Unassembled WGS sequence"/>
</dbReference>
<protein>
    <submittedName>
        <fullName evidence="1">Uncharacterized protein</fullName>
    </submittedName>
</protein>
<gene>
    <name evidence="1" type="ORF">BQ8794_200045</name>
</gene>
<keyword evidence="2" id="KW-1185">Reference proteome</keyword>
<accession>A0A1R3V576</accession>
<dbReference type="EMBL" id="FTPD01000013">
    <property type="protein sequence ID" value="SIT55042.1"/>
    <property type="molecule type" value="Genomic_DNA"/>
</dbReference>
<reference evidence="2" key="1">
    <citation type="submission" date="2017-01" db="EMBL/GenBank/DDBJ databases">
        <authorList>
            <person name="Brunel B."/>
        </authorList>
    </citation>
    <scope>NUCLEOTIDE SEQUENCE [LARGE SCALE GENOMIC DNA]</scope>
</reference>
<evidence type="ECO:0000313" key="2">
    <source>
        <dbReference type="Proteomes" id="UP000188388"/>
    </source>
</evidence>
<proteinExistence type="predicted"/>
<name>A0A1R3V576_9HYPH</name>